<dbReference type="Pfam" id="PF00501">
    <property type="entry name" value="AMP-binding"/>
    <property type="match status" value="1"/>
</dbReference>
<dbReference type="Gene3D" id="3.30.300.30">
    <property type="match status" value="1"/>
</dbReference>
<evidence type="ECO:0000313" key="6">
    <source>
        <dbReference type="Proteomes" id="UP000008363"/>
    </source>
</evidence>
<dbReference type="EMBL" id="BAHC01000185">
    <property type="protein sequence ID" value="GAB92587.1"/>
    <property type="molecule type" value="Genomic_DNA"/>
</dbReference>
<evidence type="ECO:0000259" key="3">
    <source>
        <dbReference type="Pfam" id="PF00501"/>
    </source>
</evidence>
<dbReference type="AlphaFoldDB" id="K6WK98"/>
<dbReference type="InterPro" id="IPR000873">
    <property type="entry name" value="AMP-dep_synth/lig_dom"/>
</dbReference>
<feature type="domain" description="AMP-dependent synthetase/ligase" evidence="3">
    <location>
        <begin position="31"/>
        <end position="383"/>
    </location>
</feature>
<keyword evidence="6" id="KW-1185">Reference proteome</keyword>
<organism evidence="5 6">
    <name type="scientific">Gordonia rhizosphera NBRC 16068</name>
    <dbReference type="NCBI Taxonomy" id="1108045"/>
    <lineage>
        <taxon>Bacteria</taxon>
        <taxon>Bacillati</taxon>
        <taxon>Actinomycetota</taxon>
        <taxon>Actinomycetes</taxon>
        <taxon>Mycobacteriales</taxon>
        <taxon>Gordoniaceae</taxon>
        <taxon>Gordonia</taxon>
    </lineage>
</organism>
<dbReference type="InterPro" id="IPR025110">
    <property type="entry name" value="AMP-bd_C"/>
</dbReference>
<feature type="domain" description="AMP-binding enzyme C-terminal" evidence="4">
    <location>
        <begin position="434"/>
        <end position="509"/>
    </location>
</feature>
<protein>
    <submittedName>
        <fullName evidence="5">Putative 4-coumarate--CoA ligase</fullName>
    </submittedName>
</protein>
<dbReference type="InterPro" id="IPR045851">
    <property type="entry name" value="AMP-bd_C_sf"/>
</dbReference>
<sequence length="519" mass="55137">MSFASPFRSVSIPDTGLVSHLLSGLTPDDLQRRALVDHDSGEVLTYGQLSRAVDNFAALITADARAGDVAALMGPNSARWVIAYLGYLKAGVTVTPLTTLATAEEVGKQISHSNAVVVFTDSATATAARAGAEIAGLTSDRVRLLDDIDLYPDAVTPIPDRVTDPQSHIAAIPYSSGTTGVPKGVLLSHRNLVANVAQLDEAIGVDENSTVVGILPFAHIYGMSVVVNLSLRKRATIVTMRRFDLERFLSAIEAWRGTHLPVAPPVMVALGKSPLVDVYDLSSVRLILSGAAPLDSALAETVERRFGCAVRQAYGMTEMSPVSHIAPLADTTIPAASVGFAVPNMSCKLVDPENDTEIQQPTTGTSSPGELWCSGPNVMVGYLDNAQATAGALDDEGYLHTGDIAVVDAAGHVTIVDRLKELIKYKGYQVAPAELEGILLEHRQIADTAVVGHPLGNGDEAPHAFVVRAPGSNLTIDAVLEHVQSRVAPYKMIRKVSFVEVIPKSASGKILRRELRERL</sequence>
<dbReference type="FunFam" id="3.30.300.30:FF:000007">
    <property type="entry name" value="4-coumarate--CoA ligase 2"/>
    <property type="match status" value="1"/>
</dbReference>
<dbReference type="eggNOG" id="COG0318">
    <property type="taxonomic scope" value="Bacteria"/>
</dbReference>
<comment type="similarity">
    <text evidence="1">Belongs to the ATP-dependent AMP-binding enzyme family.</text>
</comment>
<dbReference type="PANTHER" id="PTHR24096:SF149">
    <property type="entry name" value="AMP-BINDING DOMAIN-CONTAINING PROTEIN-RELATED"/>
    <property type="match status" value="1"/>
</dbReference>
<dbReference type="SUPFAM" id="SSF56801">
    <property type="entry name" value="Acetyl-CoA synthetase-like"/>
    <property type="match status" value="1"/>
</dbReference>
<evidence type="ECO:0000256" key="1">
    <source>
        <dbReference type="ARBA" id="ARBA00006432"/>
    </source>
</evidence>
<dbReference type="PROSITE" id="PS00455">
    <property type="entry name" value="AMP_BINDING"/>
    <property type="match status" value="1"/>
</dbReference>
<evidence type="ECO:0000313" key="5">
    <source>
        <dbReference type="EMBL" id="GAB92587.1"/>
    </source>
</evidence>
<accession>K6WK98</accession>
<dbReference type="Gene3D" id="3.40.50.12780">
    <property type="entry name" value="N-terminal domain of ligase-like"/>
    <property type="match status" value="1"/>
</dbReference>
<dbReference type="InterPro" id="IPR020845">
    <property type="entry name" value="AMP-binding_CS"/>
</dbReference>
<dbReference type="InterPro" id="IPR042099">
    <property type="entry name" value="ANL_N_sf"/>
</dbReference>
<dbReference type="STRING" id="1108045.GORHZ_185_00030"/>
<dbReference type="OrthoDB" id="9803968at2"/>
<dbReference type="Proteomes" id="UP000008363">
    <property type="component" value="Unassembled WGS sequence"/>
</dbReference>
<dbReference type="GO" id="GO:0016405">
    <property type="term" value="F:CoA-ligase activity"/>
    <property type="evidence" value="ECO:0007669"/>
    <property type="project" value="TreeGrafter"/>
</dbReference>
<keyword evidence="2 5" id="KW-0436">Ligase</keyword>
<dbReference type="RefSeq" id="WP_006337226.1">
    <property type="nucleotide sequence ID" value="NZ_BAHC01000185.1"/>
</dbReference>
<evidence type="ECO:0000256" key="2">
    <source>
        <dbReference type="ARBA" id="ARBA00022598"/>
    </source>
</evidence>
<reference evidence="5 6" key="1">
    <citation type="submission" date="2012-08" db="EMBL/GenBank/DDBJ databases">
        <title>Whole genome shotgun sequence of Gordonia rhizosphera NBRC 16068.</title>
        <authorList>
            <person name="Takarada H."/>
            <person name="Isaki S."/>
            <person name="Hosoyama A."/>
            <person name="Tsuchikane K."/>
            <person name="Katsumata H."/>
            <person name="Baba S."/>
            <person name="Ohji S."/>
            <person name="Yamazaki S."/>
            <person name="Fujita N."/>
        </authorList>
    </citation>
    <scope>NUCLEOTIDE SEQUENCE [LARGE SCALE GENOMIC DNA]</scope>
    <source>
        <strain evidence="5 6">NBRC 16068</strain>
    </source>
</reference>
<evidence type="ECO:0000259" key="4">
    <source>
        <dbReference type="Pfam" id="PF13193"/>
    </source>
</evidence>
<dbReference type="PANTHER" id="PTHR24096">
    <property type="entry name" value="LONG-CHAIN-FATTY-ACID--COA LIGASE"/>
    <property type="match status" value="1"/>
</dbReference>
<proteinExistence type="inferred from homology"/>
<comment type="caution">
    <text evidence="5">The sequence shown here is derived from an EMBL/GenBank/DDBJ whole genome shotgun (WGS) entry which is preliminary data.</text>
</comment>
<name>K6WK98_9ACTN</name>
<dbReference type="Pfam" id="PF13193">
    <property type="entry name" value="AMP-binding_C"/>
    <property type="match status" value="1"/>
</dbReference>
<gene>
    <name evidence="5" type="ORF">GORHZ_185_00030</name>
</gene>